<proteinExistence type="inferred from homology"/>
<dbReference type="GO" id="GO:0050313">
    <property type="term" value="F:sulfur dioxygenase activity"/>
    <property type="evidence" value="ECO:0007669"/>
    <property type="project" value="UniProtKB-EC"/>
</dbReference>
<evidence type="ECO:0000313" key="18">
    <source>
        <dbReference type="RefSeq" id="XP_018023745.1"/>
    </source>
</evidence>
<evidence type="ECO:0000256" key="6">
    <source>
        <dbReference type="ARBA" id="ARBA00022964"/>
    </source>
</evidence>
<evidence type="ECO:0000256" key="12">
    <source>
        <dbReference type="ARBA" id="ARBA00065219"/>
    </source>
</evidence>
<dbReference type="SMART" id="SM00849">
    <property type="entry name" value="Lactamase_B"/>
    <property type="match status" value="1"/>
</dbReference>
<dbReference type="GO" id="GO:0046872">
    <property type="term" value="F:metal ion binding"/>
    <property type="evidence" value="ECO:0007669"/>
    <property type="project" value="UniProtKB-KW"/>
</dbReference>
<organism evidence="17 18">
    <name type="scientific">Hyalella azteca</name>
    <name type="common">Amphipod</name>
    <dbReference type="NCBI Taxonomy" id="294128"/>
    <lineage>
        <taxon>Eukaryota</taxon>
        <taxon>Metazoa</taxon>
        <taxon>Ecdysozoa</taxon>
        <taxon>Arthropoda</taxon>
        <taxon>Crustacea</taxon>
        <taxon>Multicrustacea</taxon>
        <taxon>Malacostraca</taxon>
        <taxon>Eumalacostraca</taxon>
        <taxon>Peracarida</taxon>
        <taxon>Amphipoda</taxon>
        <taxon>Senticaudata</taxon>
        <taxon>Talitrida</taxon>
        <taxon>Talitroidea</taxon>
        <taxon>Hyalellidae</taxon>
        <taxon>Hyalella</taxon>
    </lineage>
</organism>
<dbReference type="Pfam" id="PF00753">
    <property type="entry name" value="Lactamase_B"/>
    <property type="match status" value="1"/>
</dbReference>
<dbReference type="KEGG" id="hazt:108679602"/>
<evidence type="ECO:0000256" key="7">
    <source>
        <dbReference type="ARBA" id="ARBA00022990"/>
    </source>
</evidence>
<dbReference type="SUPFAM" id="SSF56281">
    <property type="entry name" value="Metallo-hydrolase/oxidoreductase"/>
    <property type="match status" value="1"/>
</dbReference>
<dbReference type="AlphaFoldDB" id="A0A8B7PCK0"/>
<keyword evidence="9" id="KW-0408">Iron</keyword>
<keyword evidence="6 18" id="KW-0223">Dioxygenase</keyword>
<dbReference type="InterPro" id="IPR036866">
    <property type="entry name" value="RibonucZ/Hydroxyglut_hydro"/>
</dbReference>
<dbReference type="GO" id="GO:0006749">
    <property type="term" value="P:glutathione metabolic process"/>
    <property type="evidence" value="ECO:0007669"/>
    <property type="project" value="InterPro"/>
</dbReference>
<feature type="domain" description="Metallo-beta-lactamase" evidence="16">
    <location>
        <begin position="71"/>
        <end position="232"/>
    </location>
</feature>
<dbReference type="GO" id="GO:0031123">
    <property type="term" value="P:RNA 3'-end processing"/>
    <property type="evidence" value="ECO:0007669"/>
    <property type="project" value="UniProtKB-ARBA"/>
</dbReference>
<keyword evidence="4" id="KW-0479">Metal-binding</keyword>
<evidence type="ECO:0000256" key="4">
    <source>
        <dbReference type="ARBA" id="ARBA00022723"/>
    </source>
</evidence>
<dbReference type="GO" id="GO:0070813">
    <property type="term" value="P:hydrogen sulfide metabolic process"/>
    <property type="evidence" value="ECO:0007669"/>
    <property type="project" value="TreeGrafter"/>
</dbReference>
<comment type="similarity">
    <text evidence="3">Belongs to the metallo-beta-lactamase superfamily. Glyoxalase II family.</text>
</comment>
<keyword evidence="5" id="KW-0809">Transit peptide</keyword>
<keyword evidence="7" id="KW-0007">Acetylation</keyword>
<keyword evidence="10" id="KW-0496">Mitochondrion</keyword>
<protein>
    <recommendedName>
        <fullName evidence="14">Persulfide dioxygenase ETHE1, mitochondrial</fullName>
        <ecNumber evidence="13">1.13.11.18</ecNumber>
    </recommendedName>
    <alternativeName>
        <fullName evidence="15">Sulfur dioxygenase ETHE1</fullName>
    </alternativeName>
</protein>
<dbReference type="FunFam" id="3.60.15.10:FF:000013">
    <property type="entry name" value="Persulfide dioxygenase ETHE1, mitochondrial"/>
    <property type="match status" value="1"/>
</dbReference>
<dbReference type="Gene3D" id="3.60.15.10">
    <property type="entry name" value="Ribonuclease Z/Hydroxyacylglutathione hydrolase-like"/>
    <property type="match status" value="1"/>
</dbReference>
<dbReference type="InterPro" id="IPR051682">
    <property type="entry name" value="Mito_Persulfide_Diox"/>
</dbReference>
<dbReference type="InterPro" id="IPR001279">
    <property type="entry name" value="Metallo-B-lactamas"/>
</dbReference>
<accession>A0A8B7PCK0</accession>
<evidence type="ECO:0000256" key="9">
    <source>
        <dbReference type="ARBA" id="ARBA00023004"/>
    </source>
</evidence>
<evidence type="ECO:0000256" key="1">
    <source>
        <dbReference type="ARBA" id="ARBA00001954"/>
    </source>
</evidence>
<sequence length="301" mass="32828">MATTVRLLWAVRRVGTCYQSASPAATRAIITNRYYNLYHLRELNTTTIMASGFVGSNSGLLFRQLFDRDSCTYTYLLADTATKEALLIDPVIELAQRDATLIKQLKLNLKYVVNTHVHADHITGSGMLKKLVPGCVSVLSEASGGDADLKVNPGDVIKVGAVELEVRATPGHTAGCVTFVDHAHGMAFTGDALLIGGCGRTDFQEGNPETLYKAVHSQILTLPDQYLLYPAHDYQGLTVTSVKEEKENNPRLTKSLTEFVEIMNNLGLPYPRKIDVSLPANKVCGLYSLPDDLAAELQKAS</sequence>
<dbReference type="CDD" id="cd07724">
    <property type="entry name" value="POD-like_MBL-fold"/>
    <property type="match status" value="1"/>
</dbReference>
<comment type="catalytic activity">
    <reaction evidence="11">
        <text>S-sulfanylglutathione + O2 + H2O = sulfite + glutathione + 2 H(+)</text>
        <dbReference type="Rhea" id="RHEA:12981"/>
        <dbReference type="ChEBI" id="CHEBI:15377"/>
        <dbReference type="ChEBI" id="CHEBI:15378"/>
        <dbReference type="ChEBI" id="CHEBI:15379"/>
        <dbReference type="ChEBI" id="CHEBI:17359"/>
        <dbReference type="ChEBI" id="CHEBI:57925"/>
        <dbReference type="ChEBI" id="CHEBI:58905"/>
        <dbReference type="EC" id="1.13.11.18"/>
    </reaction>
</comment>
<dbReference type="PANTHER" id="PTHR43084">
    <property type="entry name" value="PERSULFIDE DIOXYGENASE ETHE1"/>
    <property type="match status" value="1"/>
</dbReference>
<dbReference type="Proteomes" id="UP000694843">
    <property type="component" value="Unplaced"/>
</dbReference>
<comment type="cofactor">
    <cofactor evidence="1">
        <name>Fe(2+)</name>
        <dbReference type="ChEBI" id="CHEBI:29033"/>
    </cofactor>
</comment>
<comment type="subunit">
    <text evidence="12">Homodimer. Monomer. Interacts with TST. May interact with RELA.</text>
</comment>
<dbReference type="GeneID" id="108679602"/>
<name>A0A8B7PCK0_HYAAZ</name>
<dbReference type="EC" id="1.13.11.18" evidence="13"/>
<gene>
    <name evidence="18" type="primary">LOC108679602</name>
</gene>
<evidence type="ECO:0000256" key="2">
    <source>
        <dbReference type="ARBA" id="ARBA00004173"/>
    </source>
</evidence>
<dbReference type="InterPro" id="IPR044528">
    <property type="entry name" value="POD-like_MBL-fold"/>
</dbReference>
<comment type="subcellular location">
    <subcellularLocation>
        <location evidence="2">Mitochondrion</location>
    </subcellularLocation>
</comment>
<evidence type="ECO:0000256" key="3">
    <source>
        <dbReference type="ARBA" id="ARBA00006759"/>
    </source>
</evidence>
<evidence type="ECO:0000256" key="10">
    <source>
        <dbReference type="ARBA" id="ARBA00023128"/>
    </source>
</evidence>
<keyword evidence="17" id="KW-1185">Reference proteome</keyword>
<dbReference type="PANTHER" id="PTHR43084:SF1">
    <property type="entry name" value="PERSULFIDE DIOXYGENASE ETHE1, MITOCHONDRIAL"/>
    <property type="match status" value="1"/>
</dbReference>
<dbReference type="GO" id="GO:0005739">
    <property type="term" value="C:mitochondrion"/>
    <property type="evidence" value="ECO:0007669"/>
    <property type="project" value="UniProtKB-SubCell"/>
</dbReference>
<keyword evidence="8" id="KW-0560">Oxidoreductase</keyword>
<evidence type="ECO:0000256" key="8">
    <source>
        <dbReference type="ARBA" id="ARBA00023002"/>
    </source>
</evidence>
<reference evidence="18" key="1">
    <citation type="submission" date="2025-08" db="UniProtKB">
        <authorList>
            <consortium name="RefSeq"/>
        </authorList>
    </citation>
    <scope>IDENTIFICATION</scope>
    <source>
        <tissue evidence="18">Whole organism</tissue>
    </source>
</reference>
<evidence type="ECO:0000313" key="17">
    <source>
        <dbReference type="Proteomes" id="UP000694843"/>
    </source>
</evidence>
<evidence type="ECO:0000256" key="14">
    <source>
        <dbReference type="ARBA" id="ARBA00067300"/>
    </source>
</evidence>
<evidence type="ECO:0000256" key="15">
    <source>
        <dbReference type="ARBA" id="ARBA00077964"/>
    </source>
</evidence>
<evidence type="ECO:0000259" key="16">
    <source>
        <dbReference type="SMART" id="SM00849"/>
    </source>
</evidence>
<evidence type="ECO:0000256" key="5">
    <source>
        <dbReference type="ARBA" id="ARBA00022946"/>
    </source>
</evidence>
<dbReference type="OMA" id="VMDIDYA"/>
<dbReference type="OrthoDB" id="449487at2759"/>
<evidence type="ECO:0000256" key="13">
    <source>
        <dbReference type="ARBA" id="ARBA00066686"/>
    </source>
</evidence>
<dbReference type="RefSeq" id="XP_018023745.1">
    <property type="nucleotide sequence ID" value="XM_018168256.2"/>
</dbReference>
<evidence type="ECO:0000256" key="11">
    <source>
        <dbReference type="ARBA" id="ARBA00050990"/>
    </source>
</evidence>